<dbReference type="PROSITE" id="PS50893">
    <property type="entry name" value="ABC_TRANSPORTER_2"/>
    <property type="match status" value="1"/>
</dbReference>
<evidence type="ECO:0000256" key="3">
    <source>
        <dbReference type="ARBA" id="ARBA00022475"/>
    </source>
</evidence>
<evidence type="ECO:0000256" key="5">
    <source>
        <dbReference type="ARBA" id="ARBA00022840"/>
    </source>
</evidence>
<evidence type="ECO:0000313" key="16">
    <source>
        <dbReference type="EMBL" id="MFC6723817.1"/>
    </source>
</evidence>
<accession>A0ABD5RYH8</accession>
<dbReference type="InterPro" id="IPR012340">
    <property type="entry name" value="NA-bd_OB-fold"/>
</dbReference>
<evidence type="ECO:0000256" key="1">
    <source>
        <dbReference type="ARBA" id="ARBA00004202"/>
    </source>
</evidence>
<comment type="subunit">
    <text evidence="12">The complex is composed of two ATP-binding proteins (XacJ and XacK), two transmembrane proteins (XacH and XacI) and a solute-binding protein (XacG).</text>
</comment>
<dbReference type="Gene3D" id="2.40.50.140">
    <property type="entry name" value="Nucleic acid-binding proteins"/>
    <property type="match status" value="1"/>
</dbReference>
<dbReference type="PANTHER" id="PTHR43875:SF15">
    <property type="entry name" value="TREHALOSE IMPORT ATP-BINDING PROTEIN SUGC"/>
    <property type="match status" value="1"/>
</dbReference>
<keyword evidence="2" id="KW-0813">Transport</keyword>
<evidence type="ECO:0000313" key="17">
    <source>
        <dbReference type="Proteomes" id="UP001596328"/>
    </source>
</evidence>
<keyword evidence="7" id="KW-0472">Membrane</keyword>
<evidence type="ECO:0000259" key="15">
    <source>
        <dbReference type="PROSITE" id="PS50893"/>
    </source>
</evidence>
<evidence type="ECO:0000256" key="6">
    <source>
        <dbReference type="ARBA" id="ARBA00022967"/>
    </source>
</evidence>
<dbReference type="SMART" id="SM00382">
    <property type="entry name" value="AAA"/>
    <property type="match status" value="1"/>
</dbReference>
<dbReference type="InterPro" id="IPR008995">
    <property type="entry name" value="Mo/tungstate-bd_C_term_dom"/>
</dbReference>
<proteinExistence type="inferred from homology"/>
<name>A0ABD5RYH8_9EURY</name>
<evidence type="ECO:0000256" key="14">
    <source>
        <dbReference type="SAM" id="MobiDB-lite"/>
    </source>
</evidence>
<dbReference type="InterPro" id="IPR003593">
    <property type="entry name" value="AAA+_ATPase"/>
</dbReference>
<evidence type="ECO:0000256" key="9">
    <source>
        <dbReference type="ARBA" id="ARBA00051890"/>
    </source>
</evidence>
<comment type="function">
    <text evidence="10">Part of the ABC transporter complex XacGHIJK involved in the uptake of xylose and arabinose. Responsible for energy coupling to the transport system.</text>
</comment>
<dbReference type="PANTHER" id="PTHR43875">
    <property type="entry name" value="MALTODEXTRIN IMPORT ATP-BINDING PROTEIN MSMX"/>
    <property type="match status" value="1"/>
</dbReference>
<protein>
    <recommendedName>
        <fullName evidence="13">ABC-type D-xylose/L-arabinose transporter</fullName>
        <ecNumber evidence="13">7.5.2.13</ecNumber>
    </recommendedName>
</protein>
<feature type="domain" description="ABC transporter" evidence="15">
    <location>
        <begin position="2"/>
        <end position="230"/>
    </location>
</feature>
<comment type="subcellular location">
    <subcellularLocation>
        <location evidence="1">Cell membrane</location>
        <topology evidence="1">Peripheral membrane protein</topology>
    </subcellularLocation>
</comment>
<reference evidence="16 17" key="1">
    <citation type="journal article" date="2019" name="Int. J. Syst. Evol. Microbiol.">
        <title>The Global Catalogue of Microorganisms (GCM) 10K type strain sequencing project: providing services to taxonomists for standard genome sequencing and annotation.</title>
        <authorList>
            <consortium name="The Broad Institute Genomics Platform"/>
            <consortium name="The Broad Institute Genome Sequencing Center for Infectious Disease"/>
            <person name="Wu L."/>
            <person name="Ma J."/>
        </authorList>
    </citation>
    <scope>NUCLEOTIDE SEQUENCE [LARGE SCALE GENOMIC DNA]</scope>
    <source>
        <strain evidence="16 17">NBRC 111368</strain>
    </source>
</reference>
<feature type="compositionally biased region" description="Basic and acidic residues" evidence="14">
    <location>
        <begin position="358"/>
        <end position="368"/>
    </location>
</feature>
<evidence type="ECO:0000256" key="12">
    <source>
        <dbReference type="ARBA" id="ARBA00065962"/>
    </source>
</evidence>
<dbReference type="Pfam" id="PF08402">
    <property type="entry name" value="TOBE_2"/>
    <property type="match status" value="1"/>
</dbReference>
<dbReference type="EMBL" id="JBHSWU010000052">
    <property type="protein sequence ID" value="MFC6723817.1"/>
    <property type="molecule type" value="Genomic_DNA"/>
</dbReference>
<dbReference type="SUPFAM" id="SSF52540">
    <property type="entry name" value="P-loop containing nucleoside triphosphate hydrolases"/>
    <property type="match status" value="1"/>
</dbReference>
<dbReference type="InterPro" id="IPR047641">
    <property type="entry name" value="ABC_transpr_MalK/UgpC-like"/>
</dbReference>
<evidence type="ECO:0000256" key="7">
    <source>
        <dbReference type="ARBA" id="ARBA00023136"/>
    </source>
</evidence>
<comment type="catalytic activity">
    <reaction evidence="8">
        <text>D-xylose(out) + ATP + H2O = D-xylose(in) + ADP + phosphate + H(+)</text>
        <dbReference type="Rhea" id="RHEA:29899"/>
        <dbReference type="ChEBI" id="CHEBI:15377"/>
        <dbReference type="ChEBI" id="CHEBI:15378"/>
        <dbReference type="ChEBI" id="CHEBI:30616"/>
        <dbReference type="ChEBI" id="CHEBI:43474"/>
        <dbReference type="ChEBI" id="CHEBI:53455"/>
        <dbReference type="ChEBI" id="CHEBI:456216"/>
        <dbReference type="EC" id="7.5.2.13"/>
    </reaction>
    <physiologicalReaction direction="left-to-right" evidence="8">
        <dbReference type="Rhea" id="RHEA:29900"/>
    </physiologicalReaction>
</comment>
<feature type="region of interest" description="Disordered" evidence="14">
    <location>
        <begin position="356"/>
        <end position="378"/>
    </location>
</feature>
<dbReference type="SUPFAM" id="SSF50331">
    <property type="entry name" value="MOP-like"/>
    <property type="match status" value="1"/>
</dbReference>
<gene>
    <name evidence="16" type="ORF">ACFQE1_05380</name>
</gene>
<evidence type="ECO:0000256" key="8">
    <source>
        <dbReference type="ARBA" id="ARBA00050355"/>
    </source>
</evidence>
<evidence type="ECO:0000256" key="10">
    <source>
        <dbReference type="ARBA" id="ARBA00053454"/>
    </source>
</evidence>
<evidence type="ECO:0000256" key="2">
    <source>
        <dbReference type="ARBA" id="ARBA00022448"/>
    </source>
</evidence>
<dbReference type="Pfam" id="PF00005">
    <property type="entry name" value="ABC_tran"/>
    <property type="match status" value="1"/>
</dbReference>
<dbReference type="GO" id="GO:0005886">
    <property type="term" value="C:plasma membrane"/>
    <property type="evidence" value="ECO:0007669"/>
    <property type="project" value="UniProtKB-SubCell"/>
</dbReference>
<organism evidence="16 17">
    <name type="scientific">Halobium palmae</name>
    <dbReference type="NCBI Taxonomy" id="1776492"/>
    <lineage>
        <taxon>Archaea</taxon>
        <taxon>Methanobacteriati</taxon>
        <taxon>Methanobacteriota</taxon>
        <taxon>Stenosarchaea group</taxon>
        <taxon>Halobacteria</taxon>
        <taxon>Halobacteriales</taxon>
        <taxon>Haloferacaceae</taxon>
        <taxon>Halobium</taxon>
    </lineage>
</organism>
<dbReference type="AlphaFoldDB" id="A0ABD5RYH8"/>
<dbReference type="GO" id="GO:0022857">
    <property type="term" value="F:transmembrane transporter activity"/>
    <property type="evidence" value="ECO:0007669"/>
    <property type="project" value="UniProtKB-ARBA"/>
</dbReference>
<dbReference type="FunFam" id="3.40.50.300:FF:000042">
    <property type="entry name" value="Maltose/maltodextrin ABC transporter, ATP-binding protein"/>
    <property type="match status" value="1"/>
</dbReference>
<comment type="catalytic activity">
    <reaction evidence="9">
        <text>L-arabinose(out) + ATP + H2O = L-arabinose(in) + ADP + phosphate + H(+)</text>
        <dbReference type="Rhea" id="RHEA:30007"/>
        <dbReference type="ChEBI" id="CHEBI:15377"/>
        <dbReference type="ChEBI" id="CHEBI:15378"/>
        <dbReference type="ChEBI" id="CHEBI:17535"/>
        <dbReference type="ChEBI" id="CHEBI:30616"/>
        <dbReference type="ChEBI" id="CHEBI:43474"/>
        <dbReference type="ChEBI" id="CHEBI:456216"/>
        <dbReference type="EC" id="7.5.2.13"/>
    </reaction>
    <physiologicalReaction direction="left-to-right" evidence="9">
        <dbReference type="Rhea" id="RHEA:30008"/>
    </physiologicalReaction>
</comment>
<keyword evidence="6" id="KW-1278">Translocase</keyword>
<evidence type="ECO:0000256" key="4">
    <source>
        <dbReference type="ARBA" id="ARBA00022741"/>
    </source>
</evidence>
<sequence>MTKEYSVPAGVETAVDGVDLEIGESEFLSLVGPSGCGKSTTLRCIAGLETPTEGEILIDGEDVTAVAPNDRELAMMFQDIALYPHMTVVENVAYPLKVRGVPKAERNERAEEAAEIMRIDDLLEKYPGALSGGQRQRTALARTIVHDPRAFLMDEPLSDLDAKLKVAIRKEIQRVHNRVNKPTIYVTHDQAEALSMSDRVAVMNDGRIMGLGTPDELYHLPGNRFVASFIGNPSINFVSGSVTAHEGDTVVVDLHGTEIEVDTVGVESAYEDIEIGVRPEHTHLARGGEEGHVEGTLELVERIGDRRLASVDTVEGEIRILVPDERTPAQGETVSVRFDTDAIHVFDGRTGEAVAHGELSKRHVENRSSDPGADRSTA</sequence>
<dbReference type="EC" id="7.5.2.13" evidence="13"/>
<dbReference type="Proteomes" id="UP001596328">
    <property type="component" value="Unassembled WGS sequence"/>
</dbReference>
<dbReference type="InterPro" id="IPR027417">
    <property type="entry name" value="P-loop_NTPase"/>
</dbReference>
<keyword evidence="5 16" id="KW-0067">ATP-binding</keyword>
<comment type="similarity">
    <text evidence="11">Belongs to the ABC transporter superfamily. Carbohydrate uptake transporter-1 (CUT1) (TC 3.A.1.1) family.</text>
</comment>
<evidence type="ECO:0000256" key="13">
    <source>
        <dbReference type="ARBA" id="ARBA00066315"/>
    </source>
</evidence>
<dbReference type="InterPro" id="IPR003439">
    <property type="entry name" value="ABC_transporter-like_ATP-bd"/>
</dbReference>
<dbReference type="Gene3D" id="2.40.50.100">
    <property type="match status" value="1"/>
</dbReference>
<evidence type="ECO:0000256" key="11">
    <source>
        <dbReference type="ARBA" id="ARBA00061029"/>
    </source>
</evidence>
<comment type="caution">
    <text evidence="16">The sequence shown here is derived from an EMBL/GenBank/DDBJ whole genome shotgun (WGS) entry which is preliminary data.</text>
</comment>
<dbReference type="InterPro" id="IPR013611">
    <property type="entry name" value="Transp-assoc_OB_typ2"/>
</dbReference>
<dbReference type="Gene3D" id="3.40.50.300">
    <property type="entry name" value="P-loop containing nucleotide triphosphate hydrolases"/>
    <property type="match status" value="1"/>
</dbReference>
<keyword evidence="17" id="KW-1185">Reference proteome</keyword>
<keyword evidence="4" id="KW-0547">Nucleotide-binding</keyword>
<dbReference type="GO" id="GO:0005524">
    <property type="term" value="F:ATP binding"/>
    <property type="evidence" value="ECO:0007669"/>
    <property type="project" value="UniProtKB-KW"/>
</dbReference>
<dbReference type="GO" id="GO:1902495">
    <property type="term" value="C:transmembrane transporter complex"/>
    <property type="evidence" value="ECO:0007669"/>
    <property type="project" value="UniProtKB-ARBA"/>
</dbReference>
<keyword evidence="3" id="KW-1003">Cell membrane</keyword>